<dbReference type="AlphaFoldDB" id="A0A0A2FP62"/>
<dbReference type="EMBL" id="JRAK01000036">
    <property type="protein sequence ID" value="KGN92808.1"/>
    <property type="molecule type" value="Genomic_DNA"/>
</dbReference>
<keyword evidence="1" id="KW-0812">Transmembrane</keyword>
<evidence type="ECO:0000313" key="2">
    <source>
        <dbReference type="EMBL" id="KGN92808.1"/>
    </source>
</evidence>
<evidence type="ECO:0000256" key="1">
    <source>
        <dbReference type="SAM" id="Phobius"/>
    </source>
</evidence>
<keyword evidence="3" id="KW-1185">Reference proteome</keyword>
<sequence>MKRLYLKIHLGLKRQCDRLSPLQRKIAVFGLSLIYLCCSLGMIVRFFAPSDYRPAEEKRFRELIDSPVRTDSLRPERLPQKHYAENNLNTIEYEQ</sequence>
<gene>
    <name evidence="2" type="ORF">HR15_02100</name>
</gene>
<accession>A0A0A2FP62</accession>
<comment type="caution">
    <text evidence="2">The sequence shown here is derived from an EMBL/GenBank/DDBJ whole genome shotgun (WGS) entry which is preliminary data.</text>
</comment>
<keyword evidence="1" id="KW-0472">Membrane</keyword>
<dbReference type="RefSeq" id="WP_021663478.1">
    <property type="nucleotide sequence ID" value="NZ_JRAK01000036.1"/>
</dbReference>
<keyword evidence="1" id="KW-1133">Transmembrane helix</keyword>
<proteinExistence type="predicted"/>
<reference evidence="2 3" key="1">
    <citation type="submission" date="2014-08" db="EMBL/GenBank/DDBJ databases">
        <title>Porphyromonas gulae strain:COT-052_OH3439 Genome sequencing.</title>
        <authorList>
            <person name="Wallis C."/>
            <person name="Deusch O."/>
            <person name="O'Flynn C."/>
            <person name="Davis I."/>
            <person name="Jospin G."/>
            <person name="Darling A.E."/>
            <person name="Coil D.A."/>
            <person name="Alexiev A."/>
            <person name="Horsfall A."/>
            <person name="Kirkwood N."/>
            <person name="Harris S."/>
            <person name="Eisen J.A."/>
        </authorList>
    </citation>
    <scope>NUCLEOTIDE SEQUENCE [LARGE SCALE GENOMIC DNA]</scope>
    <source>
        <strain evidence="3">COT-052 OH3439</strain>
    </source>
</reference>
<dbReference type="Proteomes" id="UP000030146">
    <property type="component" value="Unassembled WGS sequence"/>
</dbReference>
<feature type="transmembrane region" description="Helical" evidence="1">
    <location>
        <begin position="26"/>
        <end position="48"/>
    </location>
</feature>
<name>A0A0A2FP62_9PORP</name>
<protein>
    <submittedName>
        <fullName evidence="2">Uncharacterized protein</fullName>
    </submittedName>
</protein>
<organism evidence="2 3">
    <name type="scientific">Porphyromonas gulae</name>
    <dbReference type="NCBI Taxonomy" id="111105"/>
    <lineage>
        <taxon>Bacteria</taxon>
        <taxon>Pseudomonadati</taxon>
        <taxon>Bacteroidota</taxon>
        <taxon>Bacteroidia</taxon>
        <taxon>Bacteroidales</taxon>
        <taxon>Porphyromonadaceae</taxon>
        <taxon>Porphyromonas</taxon>
    </lineage>
</organism>
<evidence type="ECO:0000313" key="3">
    <source>
        <dbReference type="Proteomes" id="UP000030146"/>
    </source>
</evidence>